<dbReference type="OrthoDB" id="5849492at2759"/>
<keyword evidence="3" id="KW-1185">Reference proteome</keyword>
<gene>
    <name evidence="2" type="ORF">ANCCAN_02558</name>
</gene>
<proteinExistence type="predicted"/>
<accession>A0A368H615</accession>
<dbReference type="Proteomes" id="UP000252519">
    <property type="component" value="Unassembled WGS sequence"/>
</dbReference>
<dbReference type="AlphaFoldDB" id="A0A368H615"/>
<feature type="compositionally biased region" description="Basic and acidic residues" evidence="1">
    <location>
        <begin position="41"/>
        <end position="59"/>
    </location>
</feature>
<name>A0A368H615_ANCCA</name>
<comment type="caution">
    <text evidence="2">The sequence shown here is derived from an EMBL/GenBank/DDBJ whole genome shotgun (WGS) entry which is preliminary data.</text>
</comment>
<dbReference type="EMBL" id="JOJR01000015">
    <property type="protein sequence ID" value="RCN51198.1"/>
    <property type="molecule type" value="Genomic_DNA"/>
</dbReference>
<evidence type="ECO:0000313" key="3">
    <source>
        <dbReference type="Proteomes" id="UP000252519"/>
    </source>
</evidence>
<organism evidence="2 3">
    <name type="scientific">Ancylostoma caninum</name>
    <name type="common">Dog hookworm</name>
    <dbReference type="NCBI Taxonomy" id="29170"/>
    <lineage>
        <taxon>Eukaryota</taxon>
        <taxon>Metazoa</taxon>
        <taxon>Ecdysozoa</taxon>
        <taxon>Nematoda</taxon>
        <taxon>Chromadorea</taxon>
        <taxon>Rhabditida</taxon>
        <taxon>Rhabditina</taxon>
        <taxon>Rhabditomorpha</taxon>
        <taxon>Strongyloidea</taxon>
        <taxon>Ancylostomatidae</taxon>
        <taxon>Ancylostomatinae</taxon>
        <taxon>Ancylostoma</taxon>
    </lineage>
</organism>
<evidence type="ECO:0000313" key="2">
    <source>
        <dbReference type="EMBL" id="RCN51198.1"/>
    </source>
</evidence>
<evidence type="ECO:0000256" key="1">
    <source>
        <dbReference type="SAM" id="MobiDB-lite"/>
    </source>
</evidence>
<feature type="region of interest" description="Disordered" evidence="1">
    <location>
        <begin position="1"/>
        <end position="83"/>
    </location>
</feature>
<dbReference type="STRING" id="29170.A0A368H615"/>
<reference evidence="2 3" key="1">
    <citation type="submission" date="2014-10" db="EMBL/GenBank/DDBJ databases">
        <title>Draft genome of the hookworm Ancylostoma caninum.</title>
        <authorList>
            <person name="Mitreva M."/>
        </authorList>
    </citation>
    <scope>NUCLEOTIDE SEQUENCE [LARGE SCALE GENOMIC DNA]</scope>
    <source>
        <strain evidence="2 3">Baltimore</strain>
    </source>
</reference>
<protein>
    <submittedName>
        <fullName evidence="2">Uncharacterized protein</fullName>
    </submittedName>
</protein>
<sequence>MSTRLLNPDDADDSDSSDSTTESPVKVPRRSATVSPSTRSLLRENPRRRSDFNLDGEREKRRRSMARNSREHSVARRRLRKTNSEPNVEGVGVIDIIALSKLLNSIPKFTTPQQEDSDSGGEDMTTEIEELRDAAKSIQSLQRVLKMPQHSSDRGVFSDADESSIAADSSVDGRVSGISTRLGHPRGVMQFLPSMGYEQVIEIKLDKKKKTKEMRELLYYYRIHFNDMAMGGVEQVYALISSPDFRNEIFIAPADTYRKASLSRKTSAPEAFISLTEVLSGPEQTMSPRTRFLPMLSRPVTALPKRKTSEYASGEAAATRRRGIVDDLFGSPLDRKSSESLAGVSRFSKLLRSFRSGQSSPEPHPTISWRPYGYSESAGEECRMEDSLLQADILLWKKRSRASLRKHYR</sequence>